<dbReference type="Gene3D" id="2.40.160.20">
    <property type="match status" value="1"/>
</dbReference>
<dbReference type="AlphaFoldDB" id="Q3AR78"/>
<evidence type="ECO:0008006" key="3">
    <source>
        <dbReference type="Google" id="ProtNLM"/>
    </source>
</evidence>
<dbReference type="SUPFAM" id="SSF56925">
    <property type="entry name" value="OMPA-like"/>
    <property type="match status" value="1"/>
</dbReference>
<feature type="chain" id="PRO_5004224063" description="Outer membrane protein beta-barrel domain-containing protein" evidence="1">
    <location>
        <begin position="30"/>
        <end position="235"/>
    </location>
</feature>
<dbReference type="EMBL" id="CP000108">
    <property type="protein sequence ID" value="ABB28497.1"/>
    <property type="molecule type" value="Genomic_DNA"/>
</dbReference>
<gene>
    <name evidence="2" type="ordered locus">Cag_1236</name>
</gene>
<dbReference type="InterPro" id="IPR011250">
    <property type="entry name" value="OMP/PagP_B-barrel"/>
</dbReference>
<reference evidence="2" key="1">
    <citation type="submission" date="2005-08" db="EMBL/GenBank/DDBJ databases">
        <title>Complete sequence of Chlorobium chlorochromatii CaD3.</title>
        <authorList>
            <person name="Copeland A."/>
            <person name="Lucas S."/>
            <person name="Lapidus A."/>
            <person name="Barry K."/>
            <person name="Detter J.C."/>
            <person name="Glavina T."/>
            <person name="Hammon N."/>
            <person name="Israni S."/>
            <person name="Pitluck S."/>
            <person name="Bryant D."/>
            <person name="Schmutz J."/>
            <person name="Larimer F."/>
            <person name="Land M."/>
            <person name="Kyrpides N."/>
            <person name="Ivanova N."/>
            <person name="Richardson P."/>
        </authorList>
    </citation>
    <scope>NUCLEOTIDE SEQUENCE [LARGE SCALE GENOMIC DNA]</scope>
    <source>
        <strain evidence="2">CaD3</strain>
    </source>
</reference>
<keyword evidence="1" id="KW-0732">Signal</keyword>
<accession>Q3AR78</accession>
<feature type="signal peptide" evidence="1">
    <location>
        <begin position="1"/>
        <end position="29"/>
    </location>
</feature>
<evidence type="ECO:0000313" key="2">
    <source>
        <dbReference type="EMBL" id="ABB28497.1"/>
    </source>
</evidence>
<dbReference type="HOGENOM" id="CLU_1178549_0_0_10"/>
<proteinExistence type="predicted"/>
<sequence>MKKIYTTLRQVVKATAFLGMLATTSPVQAQEVTYNTEGWYGTAALSKIINTESSGMQANLGSGVIRPGEIDYNGNFVGMLAVGHENSFCRKNNTPIYLRTEGDYLMGSADRKSATVDQYHTVLDDSVDFRALFANALLGIKDTQHTRWWLGGGIGYGWVDRPAITGCSSTCSFAAATTDGFAWQLKAVVERTISKDAALFAEARYVALPGESNSTSQCYDDINVATLGIGFRSYF</sequence>
<evidence type="ECO:0000256" key="1">
    <source>
        <dbReference type="SAM" id="SignalP"/>
    </source>
</evidence>
<organism evidence="2">
    <name type="scientific">Chlorobium chlorochromatii (strain CaD3)</name>
    <dbReference type="NCBI Taxonomy" id="340177"/>
    <lineage>
        <taxon>Bacteria</taxon>
        <taxon>Pseudomonadati</taxon>
        <taxon>Chlorobiota</taxon>
        <taxon>Chlorobiia</taxon>
        <taxon>Chlorobiales</taxon>
        <taxon>Chlorobiaceae</taxon>
        <taxon>Chlorobium/Pelodictyon group</taxon>
        <taxon>Chlorobium</taxon>
    </lineage>
</organism>
<dbReference type="KEGG" id="cch:Cag_1236"/>
<name>Q3AR78_CHLCH</name>
<protein>
    <recommendedName>
        <fullName evidence="3">Outer membrane protein beta-barrel domain-containing protein</fullName>
    </recommendedName>
</protein>